<sequence>MDDLCRHGAQQSTVMTEFPREGEPIETEFQGSISMPLAGLEPNLQRGEPEEHEKPQLARVVAGLIGIGEEPEFLGQPPLLGPGGFL</sequence>
<reference evidence="2" key="1">
    <citation type="submission" date="2016-10" db="EMBL/GenBank/DDBJ databases">
        <authorList>
            <person name="Varghese N."/>
            <person name="Submissions S."/>
        </authorList>
    </citation>
    <scope>NUCLEOTIDE SEQUENCE [LARGE SCALE GENOMIC DNA]</scope>
    <source>
        <strain evidence="2">DSM 17044</strain>
    </source>
</reference>
<dbReference type="EMBL" id="FOAP01000006">
    <property type="protein sequence ID" value="SEL53962.1"/>
    <property type="molecule type" value="Genomic_DNA"/>
</dbReference>
<name>A0A1H7R1E1_STIAU</name>
<gene>
    <name evidence="1" type="ORF">SAMN05444354_106347</name>
</gene>
<dbReference type="AlphaFoldDB" id="A0A1H7R1E1"/>
<protein>
    <submittedName>
        <fullName evidence="1">Uncharacterized protein</fullName>
    </submittedName>
</protein>
<evidence type="ECO:0000313" key="1">
    <source>
        <dbReference type="EMBL" id="SEL53962.1"/>
    </source>
</evidence>
<proteinExistence type="predicted"/>
<organism evidence="1 2">
    <name type="scientific">Stigmatella aurantiaca</name>
    <dbReference type="NCBI Taxonomy" id="41"/>
    <lineage>
        <taxon>Bacteria</taxon>
        <taxon>Pseudomonadati</taxon>
        <taxon>Myxococcota</taxon>
        <taxon>Myxococcia</taxon>
        <taxon>Myxococcales</taxon>
        <taxon>Cystobacterineae</taxon>
        <taxon>Archangiaceae</taxon>
        <taxon>Stigmatella</taxon>
    </lineage>
</organism>
<evidence type="ECO:0000313" key="2">
    <source>
        <dbReference type="Proteomes" id="UP000182719"/>
    </source>
</evidence>
<dbReference type="Proteomes" id="UP000182719">
    <property type="component" value="Unassembled WGS sequence"/>
</dbReference>
<keyword evidence="2" id="KW-1185">Reference proteome</keyword>
<accession>A0A1H7R1E1</accession>